<gene>
    <name evidence="4" type="ORF">GGR95_001555</name>
</gene>
<evidence type="ECO:0000256" key="1">
    <source>
        <dbReference type="ARBA" id="ARBA00022908"/>
    </source>
</evidence>
<accession>A0A7W6E446</accession>
<dbReference type="AlphaFoldDB" id="A0A7W6E446"/>
<name>A0A7W6E446_9RHOB</name>
<dbReference type="GO" id="GO:0016301">
    <property type="term" value="F:kinase activity"/>
    <property type="evidence" value="ECO:0007669"/>
    <property type="project" value="UniProtKB-KW"/>
</dbReference>
<dbReference type="Proteomes" id="UP000530268">
    <property type="component" value="Unassembled WGS sequence"/>
</dbReference>
<keyword evidence="1" id="KW-0229">DNA integration</keyword>
<dbReference type="GO" id="GO:0015074">
    <property type="term" value="P:DNA integration"/>
    <property type="evidence" value="ECO:0007669"/>
    <property type="project" value="UniProtKB-KW"/>
</dbReference>
<feature type="domain" description="Core-binding (CB)" evidence="3">
    <location>
        <begin position="116"/>
        <end position="173"/>
    </location>
</feature>
<dbReference type="EMBL" id="JACIEI010000003">
    <property type="protein sequence ID" value="MBB3993924.1"/>
    <property type="molecule type" value="Genomic_DNA"/>
</dbReference>
<comment type="caution">
    <text evidence="4">The sequence shown here is derived from an EMBL/GenBank/DDBJ whole genome shotgun (WGS) entry which is preliminary data.</text>
</comment>
<evidence type="ECO:0000256" key="2">
    <source>
        <dbReference type="PROSITE-ProRule" id="PRU01248"/>
    </source>
</evidence>
<keyword evidence="4" id="KW-0808">Transferase</keyword>
<organism evidence="4 5">
    <name type="scientific">Sulfitobacter undariae</name>
    <dbReference type="NCBI Taxonomy" id="1563671"/>
    <lineage>
        <taxon>Bacteria</taxon>
        <taxon>Pseudomonadati</taxon>
        <taxon>Pseudomonadota</taxon>
        <taxon>Alphaproteobacteria</taxon>
        <taxon>Rhodobacterales</taxon>
        <taxon>Roseobacteraceae</taxon>
        <taxon>Sulfitobacter</taxon>
    </lineage>
</organism>
<dbReference type="InterPro" id="IPR027417">
    <property type="entry name" value="P-loop_NTPase"/>
</dbReference>
<keyword evidence="5" id="KW-1185">Reference proteome</keyword>
<reference evidence="4 5" key="1">
    <citation type="submission" date="2020-08" db="EMBL/GenBank/DDBJ databases">
        <title>Genomic Encyclopedia of Type Strains, Phase IV (KMG-IV): sequencing the most valuable type-strain genomes for metagenomic binning, comparative biology and taxonomic classification.</title>
        <authorList>
            <person name="Goeker M."/>
        </authorList>
    </citation>
    <scope>NUCLEOTIDE SEQUENCE [LARGE SCALE GENOMIC DNA]</scope>
    <source>
        <strain evidence="4 5">DSM 102234</strain>
    </source>
</reference>
<evidence type="ECO:0000259" key="3">
    <source>
        <dbReference type="PROSITE" id="PS51900"/>
    </source>
</evidence>
<sequence>MADLENGDFDRVIIVGNTASGKSWLSDQMASVLSAPIVRLDDVHWVNGDFTKRQNPDMAIAQIIDTSQMDRWIIEGVYGWLMSPIIEHASCVVWIDVPWDTCQQNLLFREQAQRGIVLSEALERWAKEYWSRKTSSSYQGHLELFSAFGGPKFRLTSKRHVTNFVNDVVCTKH</sequence>
<dbReference type="InterPro" id="IPR044068">
    <property type="entry name" value="CB"/>
</dbReference>
<dbReference type="PANTHER" id="PTHR37816:SF2">
    <property type="entry name" value="DNA TOPOLOGY MODULATION PROTEIN FLAR-RELATED PROTEIN"/>
    <property type="match status" value="1"/>
</dbReference>
<evidence type="ECO:0000313" key="4">
    <source>
        <dbReference type="EMBL" id="MBB3993924.1"/>
    </source>
</evidence>
<dbReference type="InterPro" id="IPR052922">
    <property type="entry name" value="Cytidylate_Kinase-2"/>
</dbReference>
<dbReference type="GO" id="GO:0003677">
    <property type="term" value="F:DNA binding"/>
    <property type="evidence" value="ECO:0007669"/>
    <property type="project" value="UniProtKB-UniRule"/>
</dbReference>
<protein>
    <submittedName>
        <fullName evidence="4">Adenylate kinase family enzyme</fullName>
    </submittedName>
</protein>
<dbReference type="PANTHER" id="PTHR37816">
    <property type="entry name" value="YALI0E33011P"/>
    <property type="match status" value="1"/>
</dbReference>
<proteinExistence type="predicted"/>
<keyword evidence="4" id="KW-0418">Kinase</keyword>
<dbReference type="Gene3D" id="3.40.50.300">
    <property type="entry name" value="P-loop containing nucleotide triphosphate hydrolases"/>
    <property type="match status" value="1"/>
</dbReference>
<dbReference type="RefSeq" id="WP_184564441.1">
    <property type="nucleotide sequence ID" value="NZ_JACIEI010000003.1"/>
</dbReference>
<evidence type="ECO:0000313" key="5">
    <source>
        <dbReference type="Proteomes" id="UP000530268"/>
    </source>
</evidence>
<dbReference type="SUPFAM" id="SSF52540">
    <property type="entry name" value="P-loop containing nucleoside triphosphate hydrolases"/>
    <property type="match status" value="1"/>
</dbReference>
<dbReference type="PROSITE" id="PS51900">
    <property type="entry name" value="CB"/>
    <property type="match status" value="1"/>
</dbReference>
<keyword evidence="2" id="KW-0238">DNA-binding</keyword>